<keyword evidence="3" id="KW-1185">Reference proteome</keyword>
<keyword evidence="1" id="KW-0812">Transmembrane</keyword>
<feature type="transmembrane region" description="Helical" evidence="1">
    <location>
        <begin position="64"/>
        <end position="93"/>
    </location>
</feature>
<organism evidence="2 3">
    <name type="scientific">Francisella frigiditurris</name>
    <dbReference type="NCBI Taxonomy" id="1542390"/>
    <lineage>
        <taxon>Bacteria</taxon>
        <taxon>Pseudomonadati</taxon>
        <taxon>Pseudomonadota</taxon>
        <taxon>Gammaproteobacteria</taxon>
        <taxon>Thiotrichales</taxon>
        <taxon>Francisellaceae</taxon>
        <taxon>Francisella</taxon>
    </lineage>
</organism>
<evidence type="ECO:0000256" key="1">
    <source>
        <dbReference type="SAM" id="Phobius"/>
    </source>
</evidence>
<reference evidence="3" key="1">
    <citation type="submission" date="2014-10" db="EMBL/GenBank/DDBJ databases">
        <authorList>
            <person name="Kuske C.R."/>
            <person name="Challacombe J.F."/>
            <person name="Daligault H.E."/>
            <person name="Davenport K.W."/>
            <person name="Johnson S.L."/>
            <person name="Siddaramappa S."/>
            <person name="Petersen J.M."/>
        </authorList>
    </citation>
    <scope>NUCLEOTIDE SEQUENCE [LARGE SCALE GENOMIC DNA]</scope>
    <source>
        <strain evidence="3">CA97-1460</strain>
    </source>
</reference>
<sequence length="251" mass="28201">MNDLNFRETLSVANSIYKKAFKVTFILAFMLSFISEYSTVYLMNHGLYEYVQSGGKNIESLPPGGVLVGIFIIIIFSTIFVYGMIALVQGLLMKENELKAFDSVKISLQIFSKRVFPFIGAFLLSMIVLTLLSAFLQYLGIYIATLVFLTVLPAVILGNESVFQSILNNFNAIRSNLFYMISLAFIVFALILVKPILTYGFIYLLQNMEFTSNSLGVSLQNIFITIVDSFVIPYMFAISVATYLTIKNKSL</sequence>
<feature type="transmembrane region" description="Helical" evidence="1">
    <location>
        <begin position="177"/>
        <end position="202"/>
    </location>
</feature>
<keyword evidence="1" id="KW-0472">Membrane</keyword>
<evidence type="ECO:0000313" key="3">
    <source>
        <dbReference type="Proteomes" id="UP000182521"/>
    </source>
</evidence>
<protein>
    <submittedName>
        <fullName evidence="2">Putative membrane protein</fullName>
    </submittedName>
</protein>
<proteinExistence type="predicted"/>
<dbReference type="RefSeq" id="WP_071664423.1">
    <property type="nucleotide sequence ID" value="NZ_CP009654.1"/>
</dbReference>
<dbReference type="Proteomes" id="UP000182521">
    <property type="component" value="Chromosome"/>
</dbReference>
<accession>A0A1J0KRL1</accession>
<feature type="transmembrane region" description="Helical" evidence="1">
    <location>
        <begin position="21"/>
        <end position="44"/>
    </location>
</feature>
<evidence type="ECO:0000313" key="2">
    <source>
        <dbReference type="EMBL" id="APC96393.1"/>
    </source>
</evidence>
<dbReference type="AlphaFoldDB" id="A0A1J0KRL1"/>
<dbReference type="OrthoDB" id="5604201at2"/>
<dbReference type="KEGG" id="frc:KX01_1541"/>
<feature type="transmembrane region" description="Helical" evidence="1">
    <location>
        <begin position="138"/>
        <end position="157"/>
    </location>
</feature>
<dbReference type="STRING" id="1542390.KX01_1541"/>
<feature type="transmembrane region" description="Helical" evidence="1">
    <location>
        <begin position="114"/>
        <end position="132"/>
    </location>
</feature>
<dbReference type="EMBL" id="CP009654">
    <property type="protein sequence ID" value="APC96393.1"/>
    <property type="molecule type" value="Genomic_DNA"/>
</dbReference>
<feature type="transmembrane region" description="Helical" evidence="1">
    <location>
        <begin position="222"/>
        <end position="246"/>
    </location>
</feature>
<keyword evidence="1" id="KW-1133">Transmembrane helix</keyword>
<gene>
    <name evidence="2" type="ORF">KX01_1541</name>
</gene>
<name>A0A1J0KRL1_9GAMM</name>